<dbReference type="Ensembl" id="ENSCJAT00000117877.1">
    <property type="protein sequence ID" value="ENSCJAP00000092506.1"/>
    <property type="gene ID" value="ENSCJAG00000082796.1"/>
</dbReference>
<reference evidence="4" key="3">
    <citation type="submission" date="2025-09" db="UniProtKB">
        <authorList>
            <consortium name="Ensembl"/>
        </authorList>
    </citation>
    <scope>IDENTIFICATION</scope>
</reference>
<dbReference type="SUPFAM" id="SSF53098">
    <property type="entry name" value="Ribonuclease H-like"/>
    <property type="match status" value="1"/>
</dbReference>
<dbReference type="PANTHER" id="PTHR10424:SF73">
    <property type="entry name" value="ENDOGENOUS RETROVIRUS GROUP FC1 ENV POLYPROTEIN-RELATED"/>
    <property type="match status" value="1"/>
</dbReference>
<reference evidence="4" key="2">
    <citation type="submission" date="2025-08" db="UniProtKB">
        <authorList>
            <consortium name="Ensembl"/>
        </authorList>
    </citation>
    <scope>IDENTIFICATION</scope>
</reference>
<dbReference type="PANTHER" id="PTHR10424">
    <property type="entry name" value="VIRAL ENVELOPE PROTEIN"/>
    <property type="match status" value="1"/>
</dbReference>
<dbReference type="GO" id="GO:0015074">
    <property type="term" value="P:DNA integration"/>
    <property type="evidence" value="ECO:0007669"/>
    <property type="project" value="InterPro"/>
</dbReference>
<dbReference type="InterPro" id="IPR018154">
    <property type="entry name" value="TLV/ENV_coat_polyprotein"/>
</dbReference>
<keyword evidence="2" id="KW-1133">Transmembrane helix</keyword>
<dbReference type="Gene3D" id="3.30.420.10">
    <property type="entry name" value="Ribonuclease H-like superfamily/Ribonuclease H"/>
    <property type="match status" value="1"/>
</dbReference>
<dbReference type="GO" id="GO:0003676">
    <property type="term" value="F:nucleic acid binding"/>
    <property type="evidence" value="ECO:0007669"/>
    <property type="project" value="InterPro"/>
</dbReference>
<evidence type="ECO:0000256" key="1">
    <source>
        <dbReference type="ARBA" id="ARBA00023157"/>
    </source>
</evidence>
<sequence length="297" mass="32753">MPKHKQYRYLLTIVDTFSGWIEAYPTASESAGTVATHLIQDIIPRFGLLATIQSDNGPAFISKVINAVSTSLRIQWKLHAAYHPQSSAEFQMLQAPHRRTRRAAFLPIAVGVSLAGSALAAGLGGGALVHSHLAIARLTSQLQAAIDDSTESLASLQRQITSVAQVALQNRRALDLLTAERGGTCIFLQEECCYYINESSLVETRIESLQKLKTNLQSQKFSAEATTWWSSSMYTLLSPLLGPLVAVCLILLIAPCFLQFIQRRFQELTRVTIHQLLLQPCPERVQETDLSLNIQAP</sequence>
<dbReference type="PROSITE" id="PS50994">
    <property type="entry name" value="INTEGRASE"/>
    <property type="match status" value="1"/>
</dbReference>
<dbReference type="Proteomes" id="UP000008225">
    <property type="component" value="Chromosome 17"/>
</dbReference>
<dbReference type="InterPro" id="IPR036397">
    <property type="entry name" value="RNaseH_sf"/>
</dbReference>
<dbReference type="CDD" id="cd09851">
    <property type="entry name" value="HTLV-1-like_HR1-HR2"/>
    <property type="match status" value="1"/>
</dbReference>
<dbReference type="Pfam" id="PF00429">
    <property type="entry name" value="TLV_coat"/>
    <property type="match status" value="1"/>
</dbReference>
<evidence type="ECO:0000313" key="5">
    <source>
        <dbReference type="Proteomes" id="UP000008225"/>
    </source>
</evidence>
<evidence type="ECO:0000313" key="4">
    <source>
        <dbReference type="Ensembl" id="ENSCJAP00000092506.1"/>
    </source>
</evidence>
<organism evidence="4 5">
    <name type="scientific">Callithrix jacchus</name>
    <name type="common">White-tufted-ear marmoset</name>
    <name type="synonym">Simia Jacchus</name>
    <dbReference type="NCBI Taxonomy" id="9483"/>
    <lineage>
        <taxon>Eukaryota</taxon>
        <taxon>Metazoa</taxon>
        <taxon>Chordata</taxon>
        <taxon>Craniata</taxon>
        <taxon>Vertebrata</taxon>
        <taxon>Euteleostomi</taxon>
        <taxon>Mammalia</taxon>
        <taxon>Eutheria</taxon>
        <taxon>Euarchontoglires</taxon>
        <taxon>Primates</taxon>
        <taxon>Haplorrhini</taxon>
        <taxon>Platyrrhini</taxon>
        <taxon>Cebidae</taxon>
        <taxon>Callitrichinae</taxon>
        <taxon>Callithrix</taxon>
        <taxon>Callithrix</taxon>
    </lineage>
</organism>
<dbReference type="InterPro" id="IPR012337">
    <property type="entry name" value="RNaseH-like_sf"/>
</dbReference>
<evidence type="ECO:0000256" key="2">
    <source>
        <dbReference type="SAM" id="Phobius"/>
    </source>
</evidence>
<keyword evidence="1" id="KW-1015">Disulfide bond</keyword>
<protein>
    <recommendedName>
        <fullName evidence="3">Integrase catalytic domain-containing protein</fullName>
    </recommendedName>
</protein>
<evidence type="ECO:0000259" key="3">
    <source>
        <dbReference type="PROSITE" id="PS50994"/>
    </source>
</evidence>
<feature type="transmembrane region" description="Helical" evidence="2">
    <location>
        <begin position="240"/>
        <end position="261"/>
    </location>
</feature>
<dbReference type="SUPFAM" id="SSF58069">
    <property type="entry name" value="Virus ectodomain"/>
    <property type="match status" value="1"/>
</dbReference>
<keyword evidence="2" id="KW-0812">Transmembrane</keyword>
<keyword evidence="2" id="KW-0472">Membrane</keyword>
<accession>A0A8I3XBW8</accession>
<keyword evidence="5" id="KW-1185">Reference proteome</keyword>
<name>A0A8I3XBW8_CALJA</name>
<feature type="transmembrane region" description="Helical" evidence="2">
    <location>
        <begin position="103"/>
        <end position="123"/>
    </location>
</feature>
<proteinExistence type="predicted"/>
<dbReference type="GeneTree" id="ENSGT00690000102286"/>
<reference evidence="4 5" key="1">
    <citation type="submission" date="2009-03" db="EMBL/GenBank/DDBJ databases">
        <authorList>
            <person name="Warren W."/>
            <person name="Ye L."/>
            <person name="Minx P."/>
            <person name="Worley K."/>
            <person name="Gibbs R."/>
            <person name="Wilson R.K."/>
        </authorList>
    </citation>
    <scope>NUCLEOTIDE SEQUENCE [LARGE SCALE GENOMIC DNA]</scope>
</reference>
<feature type="domain" description="Integrase catalytic" evidence="3">
    <location>
        <begin position="1"/>
        <end position="93"/>
    </location>
</feature>
<dbReference type="InterPro" id="IPR001584">
    <property type="entry name" value="Integrase_cat-core"/>
</dbReference>
<dbReference type="Gene3D" id="1.10.287.210">
    <property type="match status" value="1"/>
</dbReference>
<dbReference type="AlphaFoldDB" id="A0A8I3XBW8"/>